<sequence>MILLIILLRFASILALDVVDVRNLSLVYTLAGEANDMEVKMEHESNFHEISVTWRGKKYVVTMDLGATLEELGHELQKLTAVKEDTLKLIVHSHKMSKLLSPFSFSDEHSRLTLQETSIRQGKPIWMMGAPEEEIDQVLKSARTDMRIAGFDEEEKRMRQRMSNGFIPHISFLKEIISLVALKHLIFQESS</sequence>
<accession>A0ACB8Y880</accession>
<organism evidence="1 2">
    <name type="scientific">Arctium lappa</name>
    <name type="common">Greater burdock</name>
    <name type="synonym">Lappa major</name>
    <dbReference type="NCBI Taxonomy" id="4217"/>
    <lineage>
        <taxon>Eukaryota</taxon>
        <taxon>Viridiplantae</taxon>
        <taxon>Streptophyta</taxon>
        <taxon>Embryophyta</taxon>
        <taxon>Tracheophyta</taxon>
        <taxon>Spermatophyta</taxon>
        <taxon>Magnoliopsida</taxon>
        <taxon>eudicotyledons</taxon>
        <taxon>Gunneridae</taxon>
        <taxon>Pentapetalae</taxon>
        <taxon>asterids</taxon>
        <taxon>campanulids</taxon>
        <taxon>Asterales</taxon>
        <taxon>Asteraceae</taxon>
        <taxon>Carduoideae</taxon>
        <taxon>Cardueae</taxon>
        <taxon>Arctiinae</taxon>
        <taxon>Arctium</taxon>
    </lineage>
</organism>
<protein>
    <submittedName>
        <fullName evidence="1">Uncharacterized protein</fullName>
    </submittedName>
</protein>
<reference evidence="1 2" key="2">
    <citation type="journal article" date="2022" name="Mol. Ecol. Resour.">
        <title>The genomes of chicory, endive, great burdock and yacon provide insights into Asteraceae paleo-polyploidization history and plant inulin production.</title>
        <authorList>
            <person name="Fan W."/>
            <person name="Wang S."/>
            <person name="Wang H."/>
            <person name="Wang A."/>
            <person name="Jiang F."/>
            <person name="Liu H."/>
            <person name="Zhao H."/>
            <person name="Xu D."/>
            <person name="Zhang Y."/>
        </authorList>
    </citation>
    <scope>NUCLEOTIDE SEQUENCE [LARGE SCALE GENOMIC DNA]</scope>
    <source>
        <strain evidence="2">cv. Niubang</strain>
    </source>
</reference>
<reference evidence="2" key="1">
    <citation type="journal article" date="2022" name="Mol. Ecol. Resour.">
        <title>The genomes of chicory, endive, great burdock and yacon provide insights into Asteraceae palaeo-polyploidization history and plant inulin production.</title>
        <authorList>
            <person name="Fan W."/>
            <person name="Wang S."/>
            <person name="Wang H."/>
            <person name="Wang A."/>
            <person name="Jiang F."/>
            <person name="Liu H."/>
            <person name="Zhao H."/>
            <person name="Xu D."/>
            <person name="Zhang Y."/>
        </authorList>
    </citation>
    <scope>NUCLEOTIDE SEQUENCE [LARGE SCALE GENOMIC DNA]</scope>
    <source>
        <strain evidence="2">cv. Niubang</strain>
    </source>
</reference>
<dbReference type="EMBL" id="CM042059">
    <property type="protein sequence ID" value="KAI3681040.1"/>
    <property type="molecule type" value="Genomic_DNA"/>
</dbReference>
<evidence type="ECO:0000313" key="2">
    <source>
        <dbReference type="Proteomes" id="UP001055879"/>
    </source>
</evidence>
<comment type="caution">
    <text evidence="1">The sequence shown here is derived from an EMBL/GenBank/DDBJ whole genome shotgun (WGS) entry which is preliminary data.</text>
</comment>
<keyword evidence="2" id="KW-1185">Reference proteome</keyword>
<evidence type="ECO:0000313" key="1">
    <source>
        <dbReference type="EMBL" id="KAI3681040.1"/>
    </source>
</evidence>
<proteinExistence type="predicted"/>
<gene>
    <name evidence="1" type="ORF">L6452_35822</name>
</gene>
<name>A0ACB8Y880_ARCLA</name>
<dbReference type="Proteomes" id="UP001055879">
    <property type="component" value="Linkage Group LG13"/>
</dbReference>